<dbReference type="EC" id="2.7.13.3" evidence="2"/>
<evidence type="ECO:0000256" key="1">
    <source>
        <dbReference type="ARBA" id="ARBA00000085"/>
    </source>
</evidence>
<dbReference type="CDD" id="cd16917">
    <property type="entry name" value="HATPase_UhpB-NarQ-NarX-like"/>
    <property type="match status" value="1"/>
</dbReference>
<dbReference type="OrthoDB" id="617348at2"/>
<keyword evidence="10" id="KW-0472">Membrane</keyword>
<dbReference type="KEGG" id="pseg:D3H65_09940"/>
<evidence type="ECO:0000256" key="3">
    <source>
        <dbReference type="ARBA" id="ARBA00022553"/>
    </source>
</evidence>
<evidence type="ECO:0000256" key="9">
    <source>
        <dbReference type="SAM" id="Coils"/>
    </source>
</evidence>
<evidence type="ECO:0000256" key="10">
    <source>
        <dbReference type="SAM" id="Phobius"/>
    </source>
</evidence>
<dbReference type="SMART" id="SM00387">
    <property type="entry name" value="HATPase_c"/>
    <property type="match status" value="1"/>
</dbReference>
<dbReference type="GO" id="GO:0046983">
    <property type="term" value="F:protein dimerization activity"/>
    <property type="evidence" value="ECO:0007669"/>
    <property type="project" value="InterPro"/>
</dbReference>
<dbReference type="PANTHER" id="PTHR24421">
    <property type="entry name" value="NITRATE/NITRITE SENSOR PROTEIN NARX-RELATED"/>
    <property type="match status" value="1"/>
</dbReference>
<proteinExistence type="predicted"/>
<dbReference type="GO" id="GO:0000155">
    <property type="term" value="F:phosphorelay sensor kinase activity"/>
    <property type="evidence" value="ECO:0007669"/>
    <property type="project" value="InterPro"/>
</dbReference>
<keyword evidence="6" id="KW-0418">Kinase</keyword>
<gene>
    <name evidence="12" type="ORF">D3H65_09940</name>
</gene>
<feature type="transmembrane region" description="Helical" evidence="10">
    <location>
        <begin position="406"/>
        <end position="425"/>
    </location>
</feature>
<keyword evidence="4" id="KW-0808">Transferase</keyword>
<dbReference type="Pfam" id="PF07730">
    <property type="entry name" value="HisKA_3"/>
    <property type="match status" value="1"/>
</dbReference>
<dbReference type="GO" id="GO:0016020">
    <property type="term" value="C:membrane"/>
    <property type="evidence" value="ECO:0007669"/>
    <property type="project" value="InterPro"/>
</dbReference>
<feature type="domain" description="Histidine kinase/HSP90-like ATPase" evidence="11">
    <location>
        <begin position="563"/>
        <end position="657"/>
    </location>
</feature>
<keyword evidence="9" id="KW-0175">Coiled coil</keyword>
<dbReference type="EMBL" id="CP032157">
    <property type="protein sequence ID" value="AXY74275.1"/>
    <property type="molecule type" value="Genomic_DNA"/>
</dbReference>
<evidence type="ECO:0000256" key="6">
    <source>
        <dbReference type="ARBA" id="ARBA00022777"/>
    </source>
</evidence>
<evidence type="ECO:0000256" key="2">
    <source>
        <dbReference type="ARBA" id="ARBA00012438"/>
    </source>
</evidence>
<protein>
    <recommendedName>
        <fullName evidence="2">histidine kinase</fullName>
        <ecNumber evidence="2">2.7.13.3</ecNumber>
    </recommendedName>
</protein>
<dbReference type="SUPFAM" id="SSF48452">
    <property type="entry name" value="TPR-like"/>
    <property type="match status" value="2"/>
</dbReference>
<evidence type="ECO:0000313" key="12">
    <source>
        <dbReference type="EMBL" id="AXY74275.1"/>
    </source>
</evidence>
<dbReference type="PANTHER" id="PTHR24421:SF10">
    <property type="entry name" value="NITRATE_NITRITE SENSOR PROTEIN NARQ"/>
    <property type="match status" value="1"/>
</dbReference>
<dbReference type="SMART" id="SM00028">
    <property type="entry name" value="TPR"/>
    <property type="match status" value="4"/>
</dbReference>
<comment type="catalytic activity">
    <reaction evidence="1">
        <text>ATP + protein L-histidine = ADP + protein N-phospho-L-histidine.</text>
        <dbReference type="EC" id="2.7.13.3"/>
    </reaction>
</comment>
<dbReference type="InterPro" id="IPR019734">
    <property type="entry name" value="TPR_rpt"/>
</dbReference>
<evidence type="ECO:0000256" key="7">
    <source>
        <dbReference type="ARBA" id="ARBA00022840"/>
    </source>
</evidence>
<keyword evidence="10" id="KW-1133">Transmembrane helix</keyword>
<keyword evidence="13" id="KW-1185">Reference proteome</keyword>
<sequence>MIRFTIVLIIQLMFVTITVAQTGTIDSLLQAVYRAGNDRDKLTAILGLCEEYQSVNRDTLDHYAYKAREMAIKTGDKKAMALAEIAVANDYFRWGWVDSAVVVIEPVLKANKVTLPAERPIYFKAARQQALYYGSRGKYTEALANLYNIVREAEKLGDTMVISTNMNTIGSIAIAREAPTEALQWLRRALAYLDELPRYNMARAAVYVNLAQAHLLSDHLDSAIYYGEKGIRLLRNGQNLNTLAMALQRQSNIYLKAGEHNKAESALQEMIHVREKLGDGAVWTDDHISLINFYITTKQIDKAIAYCNDKLQRGDVHTAVTGTAKNFTNTLNLRIGYYDLLAQCYKIKGDTKNYEQTLEQIILAKDSLSDAEAELAIAEIQTKYEVQKKENTIIQQQLTIAQKNNILLLGLSAGALVIVISFMVFRDYRKKQRLKMEKLIEQEKHLAIKAIADAEENERKRIAADLHDNLGAYAASIASNLDFIQANGVSEENRTAMAELKNNSQTMVAQLSDTIWALNKDSLTLTAISDRIKVFLHRIRKSHQGIEMDVIEHIEQDISIPPTQAFHLFQVIQEAITNVVKHSAASQIRVEVESNSHWKISVTDNGRGINQEMNKLQGGGNGLKNMQARASVAGWHITWEAVMPSGTKVTIEPVHIKN</sequence>
<feature type="coiled-coil region" evidence="9">
    <location>
        <begin position="354"/>
        <end position="381"/>
    </location>
</feature>
<keyword evidence="10" id="KW-0812">Transmembrane</keyword>
<accession>A0A3B7MRN7</accession>
<dbReference type="GO" id="GO:0005524">
    <property type="term" value="F:ATP binding"/>
    <property type="evidence" value="ECO:0007669"/>
    <property type="project" value="UniProtKB-KW"/>
</dbReference>
<name>A0A3B7MRN7_9BACT</name>
<dbReference type="Gene3D" id="1.25.40.10">
    <property type="entry name" value="Tetratricopeptide repeat domain"/>
    <property type="match status" value="2"/>
</dbReference>
<dbReference type="InterPro" id="IPR011712">
    <property type="entry name" value="Sig_transdc_His_kin_sub3_dim/P"/>
</dbReference>
<keyword evidence="7" id="KW-0067">ATP-binding</keyword>
<dbReference type="InterPro" id="IPR003594">
    <property type="entry name" value="HATPase_dom"/>
</dbReference>
<evidence type="ECO:0000256" key="5">
    <source>
        <dbReference type="ARBA" id="ARBA00022741"/>
    </source>
</evidence>
<dbReference type="AlphaFoldDB" id="A0A3B7MRN7"/>
<dbReference type="Proteomes" id="UP000263900">
    <property type="component" value="Chromosome"/>
</dbReference>
<evidence type="ECO:0000313" key="13">
    <source>
        <dbReference type="Proteomes" id="UP000263900"/>
    </source>
</evidence>
<dbReference type="Gene3D" id="1.20.5.1930">
    <property type="match status" value="1"/>
</dbReference>
<dbReference type="InterPro" id="IPR036890">
    <property type="entry name" value="HATPase_C_sf"/>
</dbReference>
<keyword evidence="5" id="KW-0547">Nucleotide-binding</keyword>
<dbReference type="Gene3D" id="3.30.565.10">
    <property type="entry name" value="Histidine kinase-like ATPase, C-terminal domain"/>
    <property type="match status" value="1"/>
</dbReference>
<dbReference type="InterPro" id="IPR011990">
    <property type="entry name" value="TPR-like_helical_dom_sf"/>
</dbReference>
<dbReference type="InterPro" id="IPR050482">
    <property type="entry name" value="Sensor_HK_TwoCompSys"/>
</dbReference>
<organism evidence="12 13">
    <name type="scientific">Paraflavitalea soli</name>
    <dbReference type="NCBI Taxonomy" id="2315862"/>
    <lineage>
        <taxon>Bacteria</taxon>
        <taxon>Pseudomonadati</taxon>
        <taxon>Bacteroidota</taxon>
        <taxon>Chitinophagia</taxon>
        <taxon>Chitinophagales</taxon>
        <taxon>Chitinophagaceae</taxon>
        <taxon>Paraflavitalea</taxon>
    </lineage>
</organism>
<dbReference type="Pfam" id="PF02518">
    <property type="entry name" value="HATPase_c"/>
    <property type="match status" value="1"/>
</dbReference>
<keyword evidence="3" id="KW-0597">Phosphoprotein</keyword>
<reference evidence="12 13" key="1">
    <citation type="submission" date="2018-09" db="EMBL/GenBank/DDBJ databases">
        <title>Genome sequencing of strain 6GH32-13.</title>
        <authorList>
            <person name="Weon H.-Y."/>
            <person name="Heo J."/>
            <person name="Kwon S.-W."/>
        </authorList>
    </citation>
    <scope>NUCLEOTIDE SEQUENCE [LARGE SCALE GENOMIC DNA]</scope>
    <source>
        <strain evidence="12 13">5GH32-13</strain>
    </source>
</reference>
<dbReference type="RefSeq" id="WP_119050162.1">
    <property type="nucleotide sequence ID" value="NZ_CP032157.1"/>
</dbReference>
<evidence type="ECO:0000256" key="8">
    <source>
        <dbReference type="ARBA" id="ARBA00023012"/>
    </source>
</evidence>
<evidence type="ECO:0000256" key="4">
    <source>
        <dbReference type="ARBA" id="ARBA00022679"/>
    </source>
</evidence>
<evidence type="ECO:0000259" key="11">
    <source>
        <dbReference type="SMART" id="SM00387"/>
    </source>
</evidence>
<dbReference type="SUPFAM" id="SSF55874">
    <property type="entry name" value="ATPase domain of HSP90 chaperone/DNA topoisomerase II/histidine kinase"/>
    <property type="match status" value="1"/>
</dbReference>
<keyword evidence="8" id="KW-0902">Two-component regulatory system</keyword>